<feature type="domain" description="Major facilitator superfamily (MFS) profile" evidence="6">
    <location>
        <begin position="25"/>
        <end position="432"/>
    </location>
</feature>
<feature type="transmembrane region" description="Helical" evidence="5">
    <location>
        <begin position="26"/>
        <end position="46"/>
    </location>
</feature>
<dbReference type="Gene3D" id="1.20.1250.20">
    <property type="entry name" value="MFS general substrate transporter like domains"/>
    <property type="match status" value="2"/>
</dbReference>
<evidence type="ECO:0000256" key="3">
    <source>
        <dbReference type="ARBA" id="ARBA00022989"/>
    </source>
</evidence>
<feature type="transmembrane region" description="Helical" evidence="5">
    <location>
        <begin position="374"/>
        <end position="395"/>
    </location>
</feature>
<feature type="transmembrane region" description="Helical" evidence="5">
    <location>
        <begin position="272"/>
        <end position="293"/>
    </location>
</feature>
<evidence type="ECO:0000313" key="7">
    <source>
        <dbReference type="EMBL" id="GGF30398.1"/>
    </source>
</evidence>
<feature type="transmembrane region" description="Helical" evidence="5">
    <location>
        <begin position="305"/>
        <end position="327"/>
    </location>
</feature>
<protein>
    <submittedName>
        <fullName evidence="7">MFS transporter</fullName>
    </submittedName>
</protein>
<feature type="transmembrane region" description="Helical" evidence="5">
    <location>
        <begin position="97"/>
        <end position="114"/>
    </location>
</feature>
<evidence type="ECO:0000256" key="4">
    <source>
        <dbReference type="ARBA" id="ARBA00023136"/>
    </source>
</evidence>
<dbReference type="GO" id="GO:0022857">
    <property type="term" value="F:transmembrane transporter activity"/>
    <property type="evidence" value="ECO:0007669"/>
    <property type="project" value="InterPro"/>
</dbReference>
<organism evidence="7 8">
    <name type="scientific">Subtercola lobariae</name>
    <dbReference type="NCBI Taxonomy" id="1588641"/>
    <lineage>
        <taxon>Bacteria</taxon>
        <taxon>Bacillati</taxon>
        <taxon>Actinomycetota</taxon>
        <taxon>Actinomycetes</taxon>
        <taxon>Micrococcales</taxon>
        <taxon>Microbacteriaceae</taxon>
        <taxon>Subtercola</taxon>
    </lineage>
</organism>
<dbReference type="AlphaFoldDB" id="A0A917B7S2"/>
<feature type="transmembrane region" description="Helical" evidence="5">
    <location>
        <begin position="58"/>
        <end position="76"/>
    </location>
</feature>
<dbReference type="InterPro" id="IPR020846">
    <property type="entry name" value="MFS_dom"/>
</dbReference>
<gene>
    <name evidence="7" type="primary">floR</name>
    <name evidence="7" type="ORF">GCM10011399_24510</name>
</gene>
<dbReference type="EMBL" id="BMGP01000004">
    <property type="protein sequence ID" value="GGF30398.1"/>
    <property type="molecule type" value="Genomic_DNA"/>
</dbReference>
<sequence>MTTTTTGIEVPADGRTREPKGYLAKYSLASFGLFLAIFAPALGGLSVKIQSLVGLDQAPAALGLVTGVGALFALVAQPLVGRLSDRTMAKWGMRRPWIVVGVVGAFLALVASGLAPNIPILLVTWCAAQLFSNFAQAAETATVADQVPHQRRGVVSGLVGAATPVAILVAAIGLNFLPTDALRFAVPAAVGLVLGLIFALTLKDRVRLMRPEQPFDVKEFFGSFVFNPRTYKSFGWAWLTKAFIMFGYASVAAYLTLFLAVDFGMRDTASQLQFNLIATLVSVVFIVTFSILGGRLSDRLGRRRIFVRLGGIILGVGVLIVAVSPLVGPAAGLTLILAGEVFIGIGGGFFFAVDNALCIDILPNKQNTAKDLGVLNIANTLPQMIAPFLAGTLVIPLGNAILNGFGYTLWFMIAGVVAIIGGILVYRIKGVA</sequence>
<evidence type="ECO:0000313" key="8">
    <source>
        <dbReference type="Proteomes" id="UP000598775"/>
    </source>
</evidence>
<keyword evidence="3 5" id="KW-1133">Transmembrane helix</keyword>
<dbReference type="SUPFAM" id="SSF103473">
    <property type="entry name" value="MFS general substrate transporter"/>
    <property type="match status" value="1"/>
</dbReference>
<evidence type="ECO:0000256" key="1">
    <source>
        <dbReference type="ARBA" id="ARBA00004651"/>
    </source>
</evidence>
<feature type="transmembrane region" description="Helical" evidence="5">
    <location>
        <begin position="182"/>
        <end position="202"/>
    </location>
</feature>
<dbReference type="PANTHER" id="PTHR23528:SF1">
    <property type="entry name" value="MAJOR FACILITATOR SUPERFAMILY (MFS) PROFILE DOMAIN-CONTAINING PROTEIN"/>
    <property type="match status" value="1"/>
</dbReference>
<keyword evidence="8" id="KW-1185">Reference proteome</keyword>
<dbReference type="GO" id="GO:0005886">
    <property type="term" value="C:plasma membrane"/>
    <property type="evidence" value="ECO:0007669"/>
    <property type="project" value="UniProtKB-SubCell"/>
</dbReference>
<dbReference type="InterPro" id="IPR005829">
    <property type="entry name" value="Sugar_transporter_CS"/>
</dbReference>
<dbReference type="InterPro" id="IPR036259">
    <property type="entry name" value="MFS_trans_sf"/>
</dbReference>
<dbReference type="PROSITE" id="PS00216">
    <property type="entry name" value="SUGAR_TRANSPORT_1"/>
    <property type="match status" value="1"/>
</dbReference>
<dbReference type="RefSeq" id="WP_188678657.1">
    <property type="nucleotide sequence ID" value="NZ_BMGP01000004.1"/>
</dbReference>
<feature type="transmembrane region" description="Helical" evidence="5">
    <location>
        <begin position="153"/>
        <end position="176"/>
    </location>
</feature>
<dbReference type="PROSITE" id="PS50850">
    <property type="entry name" value="MFS"/>
    <property type="match status" value="1"/>
</dbReference>
<name>A0A917B7S2_9MICO</name>
<keyword evidence="4 5" id="KW-0472">Membrane</keyword>
<evidence type="ECO:0000259" key="6">
    <source>
        <dbReference type="PROSITE" id="PS50850"/>
    </source>
</evidence>
<feature type="transmembrane region" description="Helical" evidence="5">
    <location>
        <begin position="238"/>
        <end position="260"/>
    </location>
</feature>
<dbReference type="Proteomes" id="UP000598775">
    <property type="component" value="Unassembled WGS sequence"/>
</dbReference>
<evidence type="ECO:0000256" key="5">
    <source>
        <dbReference type="SAM" id="Phobius"/>
    </source>
</evidence>
<accession>A0A917B7S2</accession>
<feature type="transmembrane region" description="Helical" evidence="5">
    <location>
        <begin position="333"/>
        <end position="353"/>
    </location>
</feature>
<dbReference type="PANTHER" id="PTHR23528">
    <property type="match status" value="1"/>
</dbReference>
<feature type="transmembrane region" description="Helical" evidence="5">
    <location>
        <begin position="120"/>
        <end position="141"/>
    </location>
</feature>
<evidence type="ECO:0000256" key="2">
    <source>
        <dbReference type="ARBA" id="ARBA00022692"/>
    </source>
</evidence>
<comment type="caution">
    <text evidence="7">The sequence shown here is derived from an EMBL/GenBank/DDBJ whole genome shotgun (WGS) entry which is preliminary data.</text>
</comment>
<comment type="subcellular location">
    <subcellularLocation>
        <location evidence="1">Cell membrane</location>
        <topology evidence="1">Multi-pass membrane protein</topology>
    </subcellularLocation>
</comment>
<proteinExistence type="predicted"/>
<feature type="transmembrane region" description="Helical" evidence="5">
    <location>
        <begin position="407"/>
        <end position="426"/>
    </location>
</feature>
<reference evidence="7 8" key="1">
    <citation type="journal article" date="2014" name="Int. J. Syst. Evol. Microbiol.">
        <title>Complete genome sequence of Corynebacterium casei LMG S-19264T (=DSM 44701T), isolated from a smear-ripened cheese.</title>
        <authorList>
            <consortium name="US DOE Joint Genome Institute (JGI-PGF)"/>
            <person name="Walter F."/>
            <person name="Albersmeier A."/>
            <person name="Kalinowski J."/>
            <person name="Ruckert C."/>
        </authorList>
    </citation>
    <scope>NUCLEOTIDE SEQUENCE [LARGE SCALE GENOMIC DNA]</scope>
    <source>
        <strain evidence="7 8">CGMCC 1.12976</strain>
    </source>
</reference>
<keyword evidence="2 5" id="KW-0812">Transmembrane</keyword>
<dbReference type="InterPro" id="IPR011701">
    <property type="entry name" value="MFS"/>
</dbReference>
<dbReference type="Pfam" id="PF07690">
    <property type="entry name" value="MFS_1"/>
    <property type="match status" value="1"/>
</dbReference>